<gene>
    <name evidence="2" type="ORF">ACFO5Q_02365</name>
</gene>
<protein>
    <submittedName>
        <fullName evidence="2">DUF3576 domain-containing protein</fullName>
    </submittedName>
</protein>
<dbReference type="EMBL" id="JBHSCR010000001">
    <property type="protein sequence ID" value="MFC4346689.1"/>
    <property type="molecule type" value="Genomic_DNA"/>
</dbReference>
<reference evidence="3" key="1">
    <citation type="journal article" date="2019" name="Int. J. Syst. Evol. Microbiol.">
        <title>The Global Catalogue of Microorganisms (GCM) 10K type strain sequencing project: providing services to taxonomists for standard genome sequencing and annotation.</title>
        <authorList>
            <consortium name="The Broad Institute Genomics Platform"/>
            <consortium name="The Broad Institute Genome Sequencing Center for Infectious Disease"/>
            <person name="Wu L."/>
            <person name="Ma J."/>
        </authorList>
    </citation>
    <scope>NUCLEOTIDE SEQUENCE [LARGE SCALE GENOMIC DNA]</scope>
    <source>
        <strain evidence="3">CGMCC 1.15304</strain>
    </source>
</reference>
<dbReference type="Pfam" id="PF12100">
    <property type="entry name" value="DUF3576"/>
    <property type="match status" value="1"/>
</dbReference>
<dbReference type="InterPro" id="IPR021959">
    <property type="entry name" value="DUF3576"/>
</dbReference>
<organism evidence="2 3">
    <name type="scientific">Kordiimonas lipolytica</name>
    <dbReference type="NCBI Taxonomy" id="1662421"/>
    <lineage>
        <taxon>Bacteria</taxon>
        <taxon>Pseudomonadati</taxon>
        <taxon>Pseudomonadota</taxon>
        <taxon>Alphaproteobacteria</taxon>
        <taxon>Kordiimonadales</taxon>
        <taxon>Kordiimonadaceae</taxon>
        <taxon>Kordiimonas</taxon>
    </lineage>
</organism>
<comment type="caution">
    <text evidence="2">The sequence shown here is derived from an EMBL/GenBank/DDBJ whole genome shotgun (WGS) entry which is preliminary data.</text>
</comment>
<evidence type="ECO:0000256" key="1">
    <source>
        <dbReference type="SAM" id="SignalP"/>
    </source>
</evidence>
<keyword evidence="3" id="KW-1185">Reference proteome</keyword>
<evidence type="ECO:0000313" key="2">
    <source>
        <dbReference type="EMBL" id="MFC4346689.1"/>
    </source>
</evidence>
<dbReference type="RefSeq" id="WP_068148273.1">
    <property type="nucleotide sequence ID" value="NZ_JBHSCR010000001.1"/>
</dbReference>
<feature type="signal peptide" evidence="1">
    <location>
        <begin position="1"/>
        <end position="19"/>
    </location>
</feature>
<evidence type="ECO:0000313" key="3">
    <source>
        <dbReference type="Proteomes" id="UP001595776"/>
    </source>
</evidence>
<accession>A0ABV8U666</accession>
<sequence>MQNFARTMMVLMVSLSLGACSMFGGGDKGEEMGPRTTAIGVNGYLWQAALDTLSFMPFDQVEPSGGVITTHWHSTADAPDERVKLTVRFMSKELRSDGVKVSVVRQERTDGNWLTVPVQAATALQIEESILERARQLRLAVSN</sequence>
<proteinExistence type="predicted"/>
<keyword evidence="1" id="KW-0732">Signal</keyword>
<dbReference type="PROSITE" id="PS51257">
    <property type="entry name" value="PROKAR_LIPOPROTEIN"/>
    <property type="match status" value="1"/>
</dbReference>
<dbReference type="Proteomes" id="UP001595776">
    <property type="component" value="Unassembled WGS sequence"/>
</dbReference>
<name>A0ABV8U666_9PROT</name>
<feature type="chain" id="PRO_5046202461" evidence="1">
    <location>
        <begin position="20"/>
        <end position="143"/>
    </location>
</feature>